<dbReference type="SUPFAM" id="SSF75304">
    <property type="entry name" value="Amidase signature (AS) enzymes"/>
    <property type="match status" value="1"/>
</dbReference>
<protein>
    <submittedName>
        <fullName evidence="3">Glutamyl-tRNA amidotransferase</fullName>
    </submittedName>
</protein>
<dbReference type="InterPro" id="IPR023631">
    <property type="entry name" value="Amidase_dom"/>
</dbReference>
<keyword evidence="3" id="KW-0808">Transferase</keyword>
<evidence type="ECO:0000313" key="4">
    <source>
        <dbReference type="Proteomes" id="UP000253061"/>
    </source>
</evidence>
<dbReference type="GO" id="GO:0016740">
    <property type="term" value="F:transferase activity"/>
    <property type="evidence" value="ECO:0007669"/>
    <property type="project" value="UniProtKB-KW"/>
</dbReference>
<dbReference type="PANTHER" id="PTHR11895">
    <property type="entry name" value="TRANSAMIDASE"/>
    <property type="match status" value="1"/>
</dbReference>
<dbReference type="InterPro" id="IPR036928">
    <property type="entry name" value="AS_sf"/>
</dbReference>
<comment type="similarity">
    <text evidence="1">Belongs to the amidase family.</text>
</comment>
<accession>A0A367VB10</accession>
<feature type="domain" description="Amidase" evidence="2">
    <location>
        <begin position="28"/>
        <end position="433"/>
    </location>
</feature>
<organism evidence="3 4">
    <name type="scientific">Thalassospira profundimaris</name>
    <dbReference type="NCBI Taxonomy" id="502049"/>
    <lineage>
        <taxon>Bacteria</taxon>
        <taxon>Pseudomonadati</taxon>
        <taxon>Pseudomonadota</taxon>
        <taxon>Alphaproteobacteria</taxon>
        <taxon>Rhodospirillales</taxon>
        <taxon>Thalassospiraceae</taxon>
        <taxon>Thalassospira</taxon>
    </lineage>
</organism>
<comment type="caution">
    <text evidence="3">The sequence shown here is derived from an EMBL/GenBank/DDBJ whole genome shotgun (WGS) entry which is preliminary data.</text>
</comment>
<name>A0A367VB10_9PROT</name>
<reference evidence="3 4" key="1">
    <citation type="submission" date="2014-07" db="EMBL/GenBank/DDBJ databases">
        <title>Draft genome sequence of Thalassospira profundimaris R8-17.</title>
        <authorList>
            <person name="Lai Q."/>
            <person name="Shao Z."/>
        </authorList>
    </citation>
    <scope>NUCLEOTIDE SEQUENCE [LARGE SCALE GENOMIC DNA]</scope>
    <source>
        <strain evidence="3 4">R8-17</strain>
    </source>
</reference>
<dbReference type="Pfam" id="PF01425">
    <property type="entry name" value="Amidase"/>
    <property type="match status" value="1"/>
</dbReference>
<dbReference type="PANTHER" id="PTHR11895:SF7">
    <property type="entry name" value="GLUTAMYL-TRNA(GLN) AMIDOTRANSFERASE SUBUNIT A, MITOCHONDRIAL"/>
    <property type="match status" value="1"/>
</dbReference>
<dbReference type="InterPro" id="IPR000120">
    <property type="entry name" value="Amidase"/>
</dbReference>
<dbReference type="AlphaFoldDB" id="A0A367VB10"/>
<proteinExistence type="inferred from homology"/>
<dbReference type="EMBL" id="JPWB01000004">
    <property type="protein sequence ID" value="RCK22353.1"/>
    <property type="molecule type" value="Genomic_DNA"/>
</dbReference>
<evidence type="ECO:0000256" key="1">
    <source>
        <dbReference type="ARBA" id="ARBA00009199"/>
    </source>
</evidence>
<dbReference type="RefSeq" id="WP_062955782.1">
    <property type="nucleotide sequence ID" value="NZ_JPWB01000004.1"/>
</dbReference>
<sequence>MSDINPLLTLDVVELRDRLASGAVRAVEYVEACLARIAEVEPQVQAWAWLDSDHAITQARALDARRQSGAPIGPLHGLPVGLKDVIDTAKIPTENGTVLDKGRVPEEDAVLVSRLKAAGAIIMGKTVSTELAFMHPSKTRNPHNPDHTPGGSSAGSAAAVAAAMVPLAVGTQTGGSVIRPASFCGVVGFKPTFGAIARTGVLSQSPTLDTIGVFANSINGAAMVAESLFGFDAGDRATVPSPTPRLLDVATSDPLVTPMFAFVRPPQFDEVADAETVAAFGEITGMLGDQCFEAPLPRAFDDANALRARINFAEMAKDYYSYEKRGRDQLSPEIREAIDKGNDVKARDYLAALDWRKVLNAGLDEVFKRCDVIITPAAPGPAPANLQTTGNPIFNGLWTFCGTPAVTIPLLWSQGGMPMGIQLVGRVGDDARLMRTANWLKSHLSSQENA</sequence>
<dbReference type="Proteomes" id="UP000253061">
    <property type="component" value="Unassembled WGS sequence"/>
</dbReference>
<gene>
    <name evidence="3" type="ORF">TH6_11880</name>
</gene>
<evidence type="ECO:0000313" key="3">
    <source>
        <dbReference type="EMBL" id="RCK22353.1"/>
    </source>
</evidence>
<dbReference type="Gene3D" id="3.90.1300.10">
    <property type="entry name" value="Amidase signature (AS) domain"/>
    <property type="match status" value="1"/>
</dbReference>
<evidence type="ECO:0000259" key="2">
    <source>
        <dbReference type="Pfam" id="PF01425"/>
    </source>
</evidence>